<dbReference type="PANTHER" id="PTHR11271">
    <property type="entry name" value="GUANINE DEAMINASE"/>
    <property type="match status" value="1"/>
</dbReference>
<gene>
    <name evidence="6" type="ORF">IWW39_005644</name>
</gene>
<comment type="cofactor">
    <cofactor evidence="1">
        <name>Zn(2+)</name>
        <dbReference type="ChEBI" id="CHEBI:29105"/>
    </cofactor>
</comment>
<dbReference type="InterPro" id="IPR051607">
    <property type="entry name" value="Metallo-dep_hydrolases"/>
</dbReference>
<dbReference type="AlphaFoldDB" id="A0A9W8L1K2"/>
<keyword evidence="2" id="KW-0479">Metal-binding</keyword>
<dbReference type="InterPro" id="IPR006680">
    <property type="entry name" value="Amidohydro-rel"/>
</dbReference>
<name>A0A9W8L1K2_9FUNG</name>
<comment type="caution">
    <text evidence="6">The sequence shown here is derived from an EMBL/GenBank/DDBJ whole genome shotgun (WGS) entry which is preliminary data.</text>
</comment>
<evidence type="ECO:0000256" key="3">
    <source>
        <dbReference type="ARBA" id="ARBA00022801"/>
    </source>
</evidence>
<feature type="domain" description="Amidohydrolase-related" evidence="5">
    <location>
        <begin position="92"/>
        <end position="282"/>
    </location>
</feature>
<evidence type="ECO:0000256" key="4">
    <source>
        <dbReference type="ARBA" id="ARBA00022833"/>
    </source>
</evidence>
<dbReference type="InterPro" id="IPR011059">
    <property type="entry name" value="Metal-dep_hydrolase_composite"/>
</dbReference>
<reference evidence="6" key="1">
    <citation type="submission" date="2022-07" db="EMBL/GenBank/DDBJ databases">
        <title>Phylogenomic reconstructions and comparative analyses of Kickxellomycotina fungi.</title>
        <authorList>
            <person name="Reynolds N.K."/>
            <person name="Stajich J.E."/>
            <person name="Barry K."/>
            <person name="Grigoriev I.V."/>
            <person name="Crous P."/>
            <person name="Smith M.E."/>
        </authorList>
    </citation>
    <scope>NUCLEOTIDE SEQUENCE</scope>
    <source>
        <strain evidence="6">CBS 109367</strain>
    </source>
</reference>
<evidence type="ECO:0000313" key="7">
    <source>
        <dbReference type="Proteomes" id="UP001151516"/>
    </source>
</evidence>
<dbReference type="GO" id="GO:0008270">
    <property type="term" value="F:zinc ion binding"/>
    <property type="evidence" value="ECO:0007669"/>
    <property type="project" value="TreeGrafter"/>
</dbReference>
<dbReference type="GO" id="GO:0005829">
    <property type="term" value="C:cytosol"/>
    <property type="evidence" value="ECO:0007669"/>
    <property type="project" value="TreeGrafter"/>
</dbReference>
<evidence type="ECO:0000259" key="5">
    <source>
        <dbReference type="Pfam" id="PF01979"/>
    </source>
</evidence>
<evidence type="ECO:0000256" key="1">
    <source>
        <dbReference type="ARBA" id="ARBA00001947"/>
    </source>
</evidence>
<evidence type="ECO:0000256" key="2">
    <source>
        <dbReference type="ARBA" id="ARBA00022723"/>
    </source>
</evidence>
<dbReference type="SUPFAM" id="SSF51556">
    <property type="entry name" value="Metallo-dependent hydrolases"/>
    <property type="match status" value="1"/>
</dbReference>
<protein>
    <recommendedName>
        <fullName evidence="5">Amidohydrolase-related domain-containing protein</fullName>
    </recommendedName>
</protein>
<dbReference type="InterPro" id="IPR032466">
    <property type="entry name" value="Metal_Hydrolase"/>
</dbReference>
<dbReference type="Gene3D" id="3.20.20.140">
    <property type="entry name" value="Metal-dependent hydrolases"/>
    <property type="match status" value="1"/>
</dbReference>
<dbReference type="EMBL" id="JANBTX010000313">
    <property type="protein sequence ID" value="KAJ2683172.1"/>
    <property type="molecule type" value="Genomic_DNA"/>
</dbReference>
<keyword evidence="4" id="KW-0862">Zinc</keyword>
<dbReference type="GO" id="GO:0008892">
    <property type="term" value="F:guanine deaminase activity"/>
    <property type="evidence" value="ECO:0007669"/>
    <property type="project" value="TreeGrafter"/>
</dbReference>
<keyword evidence="3" id="KW-0378">Hydrolase</keyword>
<dbReference type="Proteomes" id="UP001151516">
    <property type="component" value="Unassembled WGS sequence"/>
</dbReference>
<dbReference type="Gene3D" id="2.30.40.10">
    <property type="entry name" value="Urease, subunit C, domain 1"/>
    <property type="match status" value="2"/>
</dbReference>
<dbReference type="Pfam" id="PF01979">
    <property type="entry name" value="Amidohydro_1"/>
    <property type="match status" value="1"/>
</dbReference>
<sequence length="286" mass="30520">MASAQYTVFLGCIVDTPVMGQLRVRTNSALGVDRSTGRIIGVTEQPELSSAELVSAWVGRTVASEAVESVSLTADQFLMPGLIDTHTHAPHRTIMAHCVHLSDSEIALMRESKASISHCPNSNFSLGSGIADIRRFISEGIPVGLGTDVGGGYTPSILDAMRMAAAANRALIAFRRDSSDSQPAQGSSDKPLEAAEALFLATQGGARVMGMDEQLGSLDANKLFDAIVVDMNAPNSPVPPVDATPAVRDAECPDEAWRLRLEQFVFLADDRNISRVYVNGRLIHST</sequence>
<dbReference type="GO" id="GO:0046098">
    <property type="term" value="P:guanine metabolic process"/>
    <property type="evidence" value="ECO:0007669"/>
    <property type="project" value="TreeGrafter"/>
</dbReference>
<dbReference type="OrthoDB" id="194468at2759"/>
<evidence type="ECO:0000313" key="6">
    <source>
        <dbReference type="EMBL" id="KAJ2683172.1"/>
    </source>
</evidence>
<proteinExistence type="predicted"/>
<organism evidence="6 7">
    <name type="scientific">Coemansia spiralis</name>
    <dbReference type="NCBI Taxonomy" id="417178"/>
    <lineage>
        <taxon>Eukaryota</taxon>
        <taxon>Fungi</taxon>
        <taxon>Fungi incertae sedis</taxon>
        <taxon>Zoopagomycota</taxon>
        <taxon>Kickxellomycotina</taxon>
        <taxon>Kickxellomycetes</taxon>
        <taxon>Kickxellales</taxon>
        <taxon>Kickxellaceae</taxon>
        <taxon>Coemansia</taxon>
    </lineage>
</organism>
<dbReference type="PANTHER" id="PTHR11271:SF6">
    <property type="entry name" value="GUANINE DEAMINASE"/>
    <property type="match status" value="1"/>
</dbReference>
<accession>A0A9W8L1K2</accession>
<keyword evidence="7" id="KW-1185">Reference proteome</keyword>